<dbReference type="InterPro" id="IPR032675">
    <property type="entry name" value="LRR_dom_sf"/>
</dbReference>
<evidence type="ECO:0000256" key="2">
    <source>
        <dbReference type="ARBA" id="ARBA00022840"/>
    </source>
</evidence>
<feature type="region of interest" description="Disordered" evidence="4">
    <location>
        <begin position="331"/>
        <end position="355"/>
    </location>
</feature>
<evidence type="ECO:0000313" key="6">
    <source>
        <dbReference type="EMBL" id="KAK3611716.1"/>
    </source>
</evidence>
<proteinExistence type="predicted"/>
<evidence type="ECO:0000256" key="3">
    <source>
        <dbReference type="SAM" id="Coils"/>
    </source>
</evidence>
<dbReference type="SUPFAM" id="SSF52540">
    <property type="entry name" value="P-loop containing nucleoside triphosphate hydrolases"/>
    <property type="match status" value="1"/>
</dbReference>
<sequence length="1442" mass="166014">MSVQKRFKKKKYRNWVKCSLALVLMKEGLHDYVHTGVKELHKEIEQKVTSANGGPSIGQTCGLCTWQNVCKRWNPFKWYIICRNSVCDKWLSQILAVHYKPDHHGINWKNANISSWPTEPYEIAKVYMPKGQDIIKNNLPKELDAQAVLSLLQYCTLFRTKIPNVKLLSDLIEVRNTVLHSGELKISDSDKDLWIDKMIQLLSDLNISSDTQSELNKLKCEDIDMNFREIEIRALQNLVSSQERAIAKVKGEITSLQNIQIQHFEERAKDMEEMKKCLIELKTISDKMVNFIDENQDLDKEIIGNFRKVEKYVHDLQNKFCQLEERVSSLEKDQEDTKEQLANHEEKIEDLEKNQQEIDRRLDDVEKKREKDNELVHQKEIESMQKDLKSGYKNLCSIPISPFDEEETEPLQDLYIDVMIEYQTEGKNTMNGNSKDRKPKRLSSCKEIFFDNRHQRIILTGLSGSGKSVFCRNIVQTWSTKEPNKQNEYAQERDLSITEQRVMAEKKETGHTCIVDELDMCDPQSSKAIATQNTLLQFKLLFYICAPKIAFENKLTDILCNQCIQRESDHLSKFFKEQPEKVLIIIDGIDEMKGEMPSFLDDLLKRKLHPRIIVLMVMRPWKISQLKLKPSSHYDLLLEVQGMSDKKALEFVQKMINVCRNYMTVERLDPSPEEKKVMSSFKKTPLLLMFLARIWCQDQTLPKRQQDLYRKILECVIERFLNKTGSKYLPTSTAQDTISIQKEAFWEMHMESACRVAHHFLLQGVSGSSVVMSEMDLMKQFEANGSNEAAQLKLSALLGCGILSKLDAFSPLGQKNVFVAFLHLSVQEYLTSMHLVYNEDAFRNFLKSLKTLNDVLRYENLFIFICGLDAEKGHIASERVCEVCDDDPHVRQYRRGRDDTVQTQSSICNLNDMYSACLNEMDNQSLVKITDIHVDNIERYNNLIPKLEPGFVKSLELSNFGKRHDEENVVIYYNYIHLEHLVLDNIKLHNDVINLSSLTKLTYLKLNDVLMSEECSRSLCSSIKSCIHLERLNLKYIILDDGVIDLSSLTKLINLKLTHVIMSEECSRFLCSSIKSCIHLERLDLGISTLHDGVIDLSSLTKLTYFKLNDVLMSEECSRSLCSSIKSCIHLERLELWYIILDDGVIDLSSLTKLINLKLTDVTMTEECSRSLYSSIKSCIHLEDLHLNDITLHDGVIDLSSLTKLTCLKLEKVFMTMECSRSLCSSIKSCIHLERLELWSIILDDGVIDLSSLTKLTYLILNSVYMTEECRRSLCSSIKSCIHLERLDLENIKLDDGVIDLSSLTKLTCLILLRAIMSVECGRSLCSSIKSCIHLGQLYLGDITLHDGVIDLSSLTELTNLILHKVTMSEECSRSLCSSIKSSIHLDWLKMKHITLHDGVIDLSNLSNLSFLVFNNVTMSPHCRQTLQTSRKSCHKLIHCII</sequence>
<comment type="caution">
    <text evidence="6">The sequence shown here is derived from an EMBL/GenBank/DDBJ whole genome shotgun (WGS) entry which is preliminary data.</text>
</comment>
<dbReference type="Proteomes" id="UP001195483">
    <property type="component" value="Unassembled WGS sequence"/>
</dbReference>
<dbReference type="Gene3D" id="3.40.50.300">
    <property type="entry name" value="P-loop containing nucleotide triphosphate hydrolases"/>
    <property type="match status" value="1"/>
</dbReference>
<protein>
    <recommendedName>
        <fullName evidence="5">NACHT domain-containing protein</fullName>
    </recommendedName>
</protein>
<dbReference type="GO" id="GO:0005524">
    <property type="term" value="F:ATP binding"/>
    <property type="evidence" value="ECO:0007669"/>
    <property type="project" value="UniProtKB-KW"/>
</dbReference>
<dbReference type="Pfam" id="PF05729">
    <property type="entry name" value="NACHT"/>
    <property type="match status" value="1"/>
</dbReference>
<dbReference type="InterPro" id="IPR007111">
    <property type="entry name" value="NACHT_NTPase"/>
</dbReference>
<dbReference type="InterPro" id="IPR027897">
    <property type="entry name" value="DUF4559"/>
</dbReference>
<name>A0AAE0WEI2_9BIVA</name>
<dbReference type="PROSITE" id="PS50837">
    <property type="entry name" value="NACHT"/>
    <property type="match status" value="1"/>
</dbReference>
<feature type="domain" description="NACHT" evidence="5">
    <location>
        <begin position="455"/>
        <end position="620"/>
    </location>
</feature>
<dbReference type="PANTHER" id="PTHR46312:SF2">
    <property type="entry name" value="NUCLEOTIDE-BINDING OLIGOMERIZATION DOMAIN-CONTAINING PROTEIN 2-LIKE"/>
    <property type="match status" value="1"/>
</dbReference>
<evidence type="ECO:0000256" key="4">
    <source>
        <dbReference type="SAM" id="MobiDB-lite"/>
    </source>
</evidence>
<dbReference type="EMBL" id="JAEAOA010002016">
    <property type="protein sequence ID" value="KAK3611716.1"/>
    <property type="molecule type" value="Genomic_DNA"/>
</dbReference>
<keyword evidence="3" id="KW-0175">Coiled coil</keyword>
<dbReference type="Pfam" id="PF15112">
    <property type="entry name" value="DUF4559"/>
    <property type="match status" value="1"/>
</dbReference>
<evidence type="ECO:0000256" key="1">
    <source>
        <dbReference type="ARBA" id="ARBA00022741"/>
    </source>
</evidence>
<gene>
    <name evidence="6" type="ORF">CHS0354_034386</name>
</gene>
<reference evidence="6" key="3">
    <citation type="submission" date="2023-05" db="EMBL/GenBank/DDBJ databases">
        <authorList>
            <person name="Smith C.H."/>
        </authorList>
    </citation>
    <scope>NUCLEOTIDE SEQUENCE</scope>
    <source>
        <strain evidence="6">CHS0354</strain>
        <tissue evidence="6">Mantle</tissue>
    </source>
</reference>
<reference evidence="6" key="2">
    <citation type="journal article" date="2021" name="Genome Biol. Evol.">
        <title>Developing a high-quality reference genome for a parasitic bivalve with doubly uniparental inheritance (Bivalvia: Unionida).</title>
        <authorList>
            <person name="Smith C.H."/>
        </authorList>
    </citation>
    <scope>NUCLEOTIDE SEQUENCE</scope>
    <source>
        <strain evidence="6">CHS0354</strain>
        <tissue evidence="6">Mantle</tissue>
    </source>
</reference>
<organism evidence="6 7">
    <name type="scientific">Potamilus streckersoni</name>
    <dbReference type="NCBI Taxonomy" id="2493646"/>
    <lineage>
        <taxon>Eukaryota</taxon>
        <taxon>Metazoa</taxon>
        <taxon>Spiralia</taxon>
        <taxon>Lophotrochozoa</taxon>
        <taxon>Mollusca</taxon>
        <taxon>Bivalvia</taxon>
        <taxon>Autobranchia</taxon>
        <taxon>Heteroconchia</taxon>
        <taxon>Palaeoheterodonta</taxon>
        <taxon>Unionida</taxon>
        <taxon>Unionoidea</taxon>
        <taxon>Unionidae</taxon>
        <taxon>Ambleminae</taxon>
        <taxon>Lampsilini</taxon>
        <taxon>Potamilus</taxon>
    </lineage>
</organism>
<feature type="coiled-coil region" evidence="3">
    <location>
        <begin position="232"/>
        <end position="281"/>
    </location>
</feature>
<keyword evidence="7" id="KW-1185">Reference proteome</keyword>
<accession>A0AAE0WEI2</accession>
<keyword evidence="1" id="KW-0547">Nucleotide-binding</keyword>
<dbReference type="Gene3D" id="3.80.10.10">
    <property type="entry name" value="Ribonuclease Inhibitor"/>
    <property type="match status" value="2"/>
</dbReference>
<dbReference type="PANTHER" id="PTHR46312">
    <property type="entry name" value="NACHT DOMAIN-CONTAINING PROTEIN"/>
    <property type="match status" value="1"/>
</dbReference>
<dbReference type="InterPro" id="IPR027417">
    <property type="entry name" value="P-loop_NTPase"/>
</dbReference>
<keyword evidence="2" id="KW-0067">ATP-binding</keyword>
<dbReference type="SUPFAM" id="SSF52047">
    <property type="entry name" value="RNI-like"/>
    <property type="match status" value="2"/>
</dbReference>
<evidence type="ECO:0000259" key="5">
    <source>
        <dbReference type="PROSITE" id="PS50837"/>
    </source>
</evidence>
<reference evidence="6" key="1">
    <citation type="journal article" date="2021" name="Genome Biol. Evol.">
        <title>A High-Quality Reference Genome for a Parasitic Bivalve with Doubly Uniparental Inheritance (Bivalvia: Unionida).</title>
        <authorList>
            <person name="Smith C.H."/>
        </authorList>
    </citation>
    <scope>NUCLEOTIDE SEQUENCE</scope>
    <source>
        <strain evidence="6">CHS0354</strain>
    </source>
</reference>
<evidence type="ECO:0000313" key="7">
    <source>
        <dbReference type="Proteomes" id="UP001195483"/>
    </source>
</evidence>